<dbReference type="AlphaFoldDB" id="A0A844YZT2"/>
<keyword evidence="1" id="KW-0472">Membrane</keyword>
<keyword evidence="3" id="KW-1185">Reference proteome</keyword>
<name>A0A844YZT2_9SPHN</name>
<evidence type="ECO:0000256" key="1">
    <source>
        <dbReference type="SAM" id="Phobius"/>
    </source>
</evidence>
<reference evidence="2 3" key="1">
    <citation type="submission" date="2019-12" db="EMBL/GenBank/DDBJ databases">
        <title>Genomic-based taxomic classification of the family Erythrobacteraceae.</title>
        <authorList>
            <person name="Xu L."/>
        </authorList>
    </citation>
    <scope>NUCLEOTIDE SEQUENCE [LARGE SCALE GENOMIC DNA]</scope>
    <source>
        <strain evidence="2 3">M0322</strain>
    </source>
</reference>
<dbReference type="EMBL" id="WTYV01000005">
    <property type="protein sequence ID" value="MXO72440.1"/>
    <property type="molecule type" value="Genomic_DNA"/>
</dbReference>
<protein>
    <submittedName>
        <fullName evidence="2">DUF3137 domain-containing protein</fullName>
    </submittedName>
</protein>
<feature type="transmembrane region" description="Helical" evidence="1">
    <location>
        <begin position="60"/>
        <end position="78"/>
    </location>
</feature>
<gene>
    <name evidence="2" type="ORF">GRI99_12455</name>
</gene>
<accession>A0A844YZT2</accession>
<dbReference type="OrthoDB" id="4960523at2"/>
<dbReference type="RefSeq" id="WP_160772378.1">
    <property type="nucleotide sequence ID" value="NZ_WTYV01000005.1"/>
</dbReference>
<proteinExistence type="predicted"/>
<dbReference type="InterPro" id="IPR021484">
    <property type="entry name" value="DUF3137"/>
</dbReference>
<organism evidence="2 3">
    <name type="scientific">Alteraurantiacibacter buctensis</name>
    <dbReference type="NCBI Taxonomy" id="1503981"/>
    <lineage>
        <taxon>Bacteria</taxon>
        <taxon>Pseudomonadati</taxon>
        <taxon>Pseudomonadota</taxon>
        <taxon>Alphaproteobacteria</taxon>
        <taxon>Sphingomonadales</taxon>
        <taxon>Erythrobacteraceae</taxon>
        <taxon>Alteraurantiacibacter</taxon>
    </lineage>
</organism>
<dbReference type="Pfam" id="PF11335">
    <property type="entry name" value="DUF3137"/>
    <property type="match status" value="1"/>
</dbReference>
<sequence length="313" mass="34754">MIERPDVDALMAGELGEWLQHQATVREDARHKSNGRFVKAAVIFFPLAIGLAMLGWNVQVTMFILFFAAVGLGIWAYNPRGQAIKETKEGINSALARALGLSFSSATGETPGFLRATTFRMLPGYSRKSFEDLWSGEIGGRAFALHEAHLEQKRQSGKNSHYVTVFRGPIMTIAAGRRFTGVTLVERSGRHKRFGFFGEKEDLEVGGVRLDRVDMVHPQFEDEFTVYSSDQVEARYLVHPTYVEKLIALESAFAGQKIRTLFAEGELTVVLEAANMFESGNMDAARDRELVETCVSQFMSMAELAGSLNEARG</sequence>
<keyword evidence="1" id="KW-1133">Transmembrane helix</keyword>
<evidence type="ECO:0000313" key="3">
    <source>
        <dbReference type="Proteomes" id="UP000466966"/>
    </source>
</evidence>
<keyword evidence="1" id="KW-0812">Transmembrane</keyword>
<dbReference type="Proteomes" id="UP000466966">
    <property type="component" value="Unassembled WGS sequence"/>
</dbReference>
<comment type="caution">
    <text evidence="2">The sequence shown here is derived from an EMBL/GenBank/DDBJ whole genome shotgun (WGS) entry which is preliminary data.</text>
</comment>
<evidence type="ECO:0000313" key="2">
    <source>
        <dbReference type="EMBL" id="MXO72440.1"/>
    </source>
</evidence>
<feature type="transmembrane region" description="Helical" evidence="1">
    <location>
        <begin position="37"/>
        <end position="54"/>
    </location>
</feature>